<evidence type="ECO:0000313" key="2">
    <source>
        <dbReference type="Proteomes" id="UP000249130"/>
    </source>
</evidence>
<dbReference type="EMBL" id="NPEX01000019">
    <property type="protein sequence ID" value="RAI45281.1"/>
    <property type="molecule type" value="Genomic_DNA"/>
</dbReference>
<keyword evidence="2" id="KW-1185">Reference proteome</keyword>
<evidence type="ECO:0000313" key="1">
    <source>
        <dbReference type="EMBL" id="RAI45281.1"/>
    </source>
</evidence>
<dbReference type="AlphaFoldDB" id="A0A327L3Y9"/>
<protein>
    <submittedName>
        <fullName evidence="1">Uncharacterized protein</fullName>
    </submittedName>
</protein>
<comment type="caution">
    <text evidence="1">The sequence shown here is derived from an EMBL/GenBank/DDBJ whole genome shotgun (WGS) entry which is preliminary data.</text>
</comment>
<proteinExistence type="predicted"/>
<reference evidence="1 2" key="1">
    <citation type="submission" date="2017-07" db="EMBL/GenBank/DDBJ databases">
        <title>Draft Genome Sequences of Select Purple Nonsulfur Bacteria.</title>
        <authorList>
            <person name="Lasarre B."/>
            <person name="Mckinlay J.B."/>
        </authorList>
    </citation>
    <scope>NUCLEOTIDE SEQUENCE [LARGE SCALE GENOMIC DNA]</scope>
    <source>
        <strain evidence="1 2">DSM 5909</strain>
    </source>
</reference>
<gene>
    <name evidence="1" type="ORF">CH341_04600</name>
</gene>
<organism evidence="1 2">
    <name type="scientific">Rhodoplanes roseus</name>
    <dbReference type="NCBI Taxonomy" id="29409"/>
    <lineage>
        <taxon>Bacteria</taxon>
        <taxon>Pseudomonadati</taxon>
        <taxon>Pseudomonadota</taxon>
        <taxon>Alphaproteobacteria</taxon>
        <taxon>Hyphomicrobiales</taxon>
        <taxon>Nitrobacteraceae</taxon>
        <taxon>Rhodoplanes</taxon>
    </lineage>
</organism>
<dbReference type="Proteomes" id="UP000249130">
    <property type="component" value="Unassembled WGS sequence"/>
</dbReference>
<accession>A0A327L3Y9</accession>
<sequence length="74" mass="8018">MGVGRSVMTTIQQTAGCGGEFTCESCGALYAVRIEETPVQDRSAARCEVCGQIMADWQSGHSLHFVLKERPQPT</sequence>
<name>A0A327L3Y9_9BRAD</name>